<organism evidence="6">
    <name type="scientific">Haptolina ericina</name>
    <dbReference type="NCBI Taxonomy" id="156174"/>
    <lineage>
        <taxon>Eukaryota</taxon>
        <taxon>Haptista</taxon>
        <taxon>Haptophyta</taxon>
        <taxon>Prymnesiophyceae</taxon>
        <taxon>Prymnesiales</taxon>
        <taxon>Prymnesiaceae</taxon>
        <taxon>Haptolina</taxon>
    </lineage>
</organism>
<protein>
    <recommendedName>
        <fullName evidence="5">RING-type domain-containing protein</fullName>
    </recommendedName>
</protein>
<keyword evidence="1" id="KW-0479">Metal-binding</keyword>
<evidence type="ECO:0000256" key="3">
    <source>
        <dbReference type="ARBA" id="ARBA00022833"/>
    </source>
</evidence>
<dbReference type="AlphaFoldDB" id="A0A7S3ARF4"/>
<evidence type="ECO:0000259" key="5">
    <source>
        <dbReference type="PROSITE" id="PS50089"/>
    </source>
</evidence>
<name>A0A7S3ARF4_9EUKA</name>
<gene>
    <name evidence="6" type="ORF">HERI1096_LOCUS11978</name>
</gene>
<dbReference type="EMBL" id="HBHX01021468">
    <property type="protein sequence ID" value="CAE0111318.1"/>
    <property type="molecule type" value="Transcribed_RNA"/>
</dbReference>
<proteinExistence type="predicted"/>
<reference evidence="6" key="1">
    <citation type="submission" date="2021-01" db="EMBL/GenBank/DDBJ databases">
        <authorList>
            <person name="Corre E."/>
            <person name="Pelletier E."/>
            <person name="Niang G."/>
            <person name="Scheremetjew M."/>
            <person name="Finn R."/>
            <person name="Kale V."/>
            <person name="Holt S."/>
            <person name="Cochrane G."/>
            <person name="Meng A."/>
            <person name="Brown T."/>
            <person name="Cohen L."/>
        </authorList>
    </citation>
    <scope>NUCLEOTIDE SEQUENCE</scope>
    <source>
        <strain evidence="6">CCMP281</strain>
    </source>
</reference>
<keyword evidence="2 4" id="KW-0863">Zinc-finger</keyword>
<evidence type="ECO:0000256" key="1">
    <source>
        <dbReference type="ARBA" id="ARBA00022723"/>
    </source>
</evidence>
<evidence type="ECO:0000256" key="4">
    <source>
        <dbReference type="PROSITE-ProRule" id="PRU00175"/>
    </source>
</evidence>
<dbReference type="InterPro" id="IPR027370">
    <property type="entry name" value="Znf-RING_euk"/>
</dbReference>
<dbReference type="GO" id="GO:0008270">
    <property type="term" value="F:zinc ion binding"/>
    <property type="evidence" value="ECO:0007669"/>
    <property type="project" value="UniProtKB-KW"/>
</dbReference>
<dbReference type="InterPro" id="IPR001841">
    <property type="entry name" value="Znf_RING"/>
</dbReference>
<dbReference type="SMART" id="SM00184">
    <property type="entry name" value="RING"/>
    <property type="match status" value="1"/>
</dbReference>
<dbReference type="InterPro" id="IPR017907">
    <property type="entry name" value="Znf_RING_CS"/>
</dbReference>
<evidence type="ECO:0000313" key="6">
    <source>
        <dbReference type="EMBL" id="CAE0111318.1"/>
    </source>
</evidence>
<accession>A0A7S3ARF4</accession>
<dbReference type="SUPFAM" id="SSF57850">
    <property type="entry name" value="RING/U-box"/>
    <property type="match status" value="1"/>
</dbReference>
<dbReference type="Pfam" id="PF13445">
    <property type="entry name" value="zf-RING_UBOX"/>
    <property type="match status" value="1"/>
</dbReference>
<sequence length="184" mass="20168">MDEEKTRKFAMQRVAYDKAAKRMEKALFDIRKFLEDMQAELQVDCSCLNCLNPLLDPQVLVPCGHSICQACYVVMDAEAGGGLLESAKFCPICSKTKKKRANAIPCEGFNNQMLDALVSRLRTKEQDAETFHRAVGNLGECLDHISGLEPPRVVKEEQSADCGSINYGEASDASTTAASISSII</sequence>
<keyword evidence="3" id="KW-0862">Zinc</keyword>
<feature type="domain" description="RING-type" evidence="5">
    <location>
        <begin position="47"/>
        <end position="94"/>
    </location>
</feature>
<dbReference type="InterPro" id="IPR013083">
    <property type="entry name" value="Znf_RING/FYVE/PHD"/>
</dbReference>
<dbReference type="PROSITE" id="PS50089">
    <property type="entry name" value="ZF_RING_2"/>
    <property type="match status" value="1"/>
</dbReference>
<dbReference type="PROSITE" id="PS00518">
    <property type="entry name" value="ZF_RING_1"/>
    <property type="match status" value="1"/>
</dbReference>
<dbReference type="Gene3D" id="3.30.40.10">
    <property type="entry name" value="Zinc/RING finger domain, C3HC4 (zinc finger)"/>
    <property type="match status" value="1"/>
</dbReference>
<evidence type="ECO:0000256" key="2">
    <source>
        <dbReference type="ARBA" id="ARBA00022771"/>
    </source>
</evidence>